<dbReference type="AlphaFoldDB" id="A0A9D1H7J6"/>
<protein>
    <submittedName>
        <fullName evidence="5">Helix-turn-helix transcriptional regulator</fullName>
    </submittedName>
</protein>
<evidence type="ECO:0000256" key="1">
    <source>
        <dbReference type="ARBA" id="ARBA00023015"/>
    </source>
</evidence>
<reference evidence="5" key="1">
    <citation type="submission" date="2020-10" db="EMBL/GenBank/DDBJ databases">
        <authorList>
            <person name="Gilroy R."/>
        </authorList>
    </citation>
    <scope>NUCLEOTIDE SEQUENCE</scope>
    <source>
        <strain evidence="5">ChiBcec7-5410</strain>
    </source>
</reference>
<evidence type="ECO:0000256" key="3">
    <source>
        <dbReference type="ARBA" id="ARBA00023163"/>
    </source>
</evidence>
<dbReference type="InterPro" id="IPR036390">
    <property type="entry name" value="WH_DNA-bd_sf"/>
</dbReference>
<dbReference type="Gene3D" id="1.10.10.10">
    <property type="entry name" value="Winged helix-like DNA-binding domain superfamily/Winged helix DNA-binding domain"/>
    <property type="match status" value="1"/>
</dbReference>
<dbReference type="PROSITE" id="PS51118">
    <property type="entry name" value="HTH_HXLR"/>
    <property type="match status" value="1"/>
</dbReference>
<dbReference type="PANTHER" id="PTHR33204:SF29">
    <property type="entry name" value="TRANSCRIPTIONAL REGULATOR"/>
    <property type="match status" value="1"/>
</dbReference>
<dbReference type="PANTHER" id="PTHR33204">
    <property type="entry name" value="TRANSCRIPTIONAL REGULATOR, MARR FAMILY"/>
    <property type="match status" value="1"/>
</dbReference>
<dbReference type="Proteomes" id="UP000824160">
    <property type="component" value="Unassembled WGS sequence"/>
</dbReference>
<gene>
    <name evidence="5" type="ORF">IAC43_07815</name>
</gene>
<dbReference type="InterPro" id="IPR036388">
    <property type="entry name" value="WH-like_DNA-bd_sf"/>
</dbReference>
<evidence type="ECO:0000259" key="4">
    <source>
        <dbReference type="PROSITE" id="PS51118"/>
    </source>
</evidence>
<keyword evidence="3" id="KW-0804">Transcription</keyword>
<evidence type="ECO:0000256" key="2">
    <source>
        <dbReference type="ARBA" id="ARBA00023125"/>
    </source>
</evidence>
<proteinExistence type="predicted"/>
<comment type="caution">
    <text evidence="5">The sequence shown here is derived from an EMBL/GenBank/DDBJ whole genome shotgun (WGS) entry which is preliminary data.</text>
</comment>
<accession>A0A9D1H7J6</accession>
<sequence>LKKSIAGISSRVLTENLRALEQDQIVIRTVYPGQPLRVEYQLSQMGKTLIPLIQQLGDWGREYQKMVQQNFPESME</sequence>
<dbReference type="GO" id="GO:0003677">
    <property type="term" value="F:DNA binding"/>
    <property type="evidence" value="ECO:0007669"/>
    <property type="project" value="UniProtKB-KW"/>
</dbReference>
<dbReference type="SUPFAM" id="SSF46785">
    <property type="entry name" value="Winged helix' DNA-binding domain"/>
    <property type="match status" value="1"/>
</dbReference>
<reference evidence="5" key="2">
    <citation type="journal article" date="2021" name="PeerJ">
        <title>Extensive microbial diversity within the chicken gut microbiome revealed by metagenomics and culture.</title>
        <authorList>
            <person name="Gilroy R."/>
            <person name="Ravi A."/>
            <person name="Getino M."/>
            <person name="Pursley I."/>
            <person name="Horton D.L."/>
            <person name="Alikhan N.F."/>
            <person name="Baker D."/>
            <person name="Gharbi K."/>
            <person name="Hall N."/>
            <person name="Watson M."/>
            <person name="Adriaenssens E.M."/>
            <person name="Foster-Nyarko E."/>
            <person name="Jarju S."/>
            <person name="Secka A."/>
            <person name="Antonio M."/>
            <person name="Oren A."/>
            <person name="Chaudhuri R.R."/>
            <person name="La Ragione R."/>
            <person name="Hildebrand F."/>
            <person name="Pallen M.J."/>
        </authorList>
    </citation>
    <scope>NUCLEOTIDE SEQUENCE</scope>
    <source>
        <strain evidence="5">ChiBcec7-5410</strain>
    </source>
</reference>
<dbReference type="EMBL" id="DVLW01000214">
    <property type="protein sequence ID" value="HIT95078.1"/>
    <property type="molecule type" value="Genomic_DNA"/>
</dbReference>
<evidence type="ECO:0000313" key="6">
    <source>
        <dbReference type="Proteomes" id="UP000824160"/>
    </source>
</evidence>
<keyword evidence="1" id="KW-0805">Transcription regulation</keyword>
<keyword evidence="2" id="KW-0238">DNA-binding</keyword>
<name>A0A9D1H7J6_9FIRM</name>
<organism evidence="5 6">
    <name type="scientific">Candidatus Faecivivens stercoripullorum</name>
    <dbReference type="NCBI Taxonomy" id="2840805"/>
    <lineage>
        <taxon>Bacteria</taxon>
        <taxon>Bacillati</taxon>
        <taxon>Bacillota</taxon>
        <taxon>Clostridia</taxon>
        <taxon>Eubacteriales</taxon>
        <taxon>Oscillospiraceae</taxon>
        <taxon>Oscillospiraceae incertae sedis</taxon>
        <taxon>Candidatus Faecivivens</taxon>
    </lineage>
</organism>
<dbReference type="InterPro" id="IPR002577">
    <property type="entry name" value="HTH_HxlR"/>
</dbReference>
<dbReference type="Pfam" id="PF01638">
    <property type="entry name" value="HxlR"/>
    <property type="match status" value="1"/>
</dbReference>
<evidence type="ECO:0000313" key="5">
    <source>
        <dbReference type="EMBL" id="HIT95078.1"/>
    </source>
</evidence>
<feature type="non-terminal residue" evidence="5">
    <location>
        <position position="1"/>
    </location>
</feature>
<feature type="domain" description="HTH hxlR-type" evidence="4">
    <location>
        <begin position="1"/>
        <end position="68"/>
    </location>
</feature>